<accession>A0ABU2SVL6</accession>
<keyword evidence="3 5" id="KW-1133">Transmembrane helix</keyword>
<dbReference type="InterPro" id="IPR035952">
    <property type="entry name" value="Rhomboid-like_sf"/>
</dbReference>
<feature type="transmembrane region" description="Helical" evidence="5">
    <location>
        <begin position="143"/>
        <end position="167"/>
    </location>
</feature>
<evidence type="ECO:0000256" key="2">
    <source>
        <dbReference type="ARBA" id="ARBA00022692"/>
    </source>
</evidence>
<organism evidence="6 7">
    <name type="scientific">Streptomyces hesseae</name>
    <dbReference type="NCBI Taxonomy" id="3075519"/>
    <lineage>
        <taxon>Bacteria</taxon>
        <taxon>Bacillati</taxon>
        <taxon>Actinomycetota</taxon>
        <taxon>Actinomycetes</taxon>
        <taxon>Kitasatosporales</taxon>
        <taxon>Streptomycetaceae</taxon>
        <taxon>Streptomyces</taxon>
    </lineage>
</organism>
<dbReference type="Proteomes" id="UP001180531">
    <property type="component" value="Unassembled WGS sequence"/>
</dbReference>
<evidence type="ECO:0000313" key="6">
    <source>
        <dbReference type="EMBL" id="MDT0451949.1"/>
    </source>
</evidence>
<keyword evidence="7" id="KW-1185">Reference proteome</keyword>
<gene>
    <name evidence="6" type="ORF">RM609_23100</name>
</gene>
<dbReference type="Gene3D" id="1.20.1540.10">
    <property type="entry name" value="Rhomboid-like"/>
    <property type="match status" value="1"/>
</dbReference>
<protein>
    <submittedName>
        <fullName evidence="6">Uncharacterized protein</fullName>
    </submittedName>
</protein>
<feature type="transmembrane region" description="Helical" evidence="5">
    <location>
        <begin position="202"/>
        <end position="222"/>
    </location>
</feature>
<evidence type="ECO:0000256" key="1">
    <source>
        <dbReference type="ARBA" id="ARBA00004141"/>
    </source>
</evidence>
<reference evidence="6" key="1">
    <citation type="submission" date="2024-05" db="EMBL/GenBank/DDBJ databases">
        <title>30 novel species of actinomycetes from the DSMZ collection.</title>
        <authorList>
            <person name="Nouioui I."/>
        </authorList>
    </citation>
    <scope>NUCLEOTIDE SEQUENCE</scope>
    <source>
        <strain evidence="6">DSM 40473</strain>
    </source>
</reference>
<feature type="transmembrane region" description="Helical" evidence="5">
    <location>
        <begin position="37"/>
        <end position="59"/>
    </location>
</feature>
<proteinExistence type="predicted"/>
<dbReference type="SUPFAM" id="SSF144091">
    <property type="entry name" value="Rhomboid-like"/>
    <property type="match status" value="1"/>
</dbReference>
<evidence type="ECO:0000313" key="7">
    <source>
        <dbReference type="Proteomes" id="UP001180531"/>
    </source>
</evidence>
<keyword evidence="2 5" id="KW-0812">Transmembrane</keyword>
<feature type="transmembrane region" description="Helical" evidence="5">
    <location>
        <begin position="71"/>
        <end position="93"/>
    </location>
</feature>
<dbReference type="EMBL" id="JAVRFI010000016">
    <property type="protein sequence ID" value="MDT0451949.1"/>
    <property type="molecule type" value="Genomic_DNA"/>
</dbReference>
<name>A0ABU2SVL6_9ACTN</name>
<comment type="caution">
    <text evidence="6">The sequence shown here is derived from an EMBL/GenBank/DDBJ whole genome shotgun (WGS) entry which is preliminary data.</text>
</comment>
<feature type="transmembrane region" description="Helical" evidence="5">
    <location>
        <begin position="6"/>
        <end position="25"/>
    </location>
</feature>
<comment type="subcellular location">
    <subcellularLocation>
        <location evidence="1">Membrane</location>
        <topology evidence="1">Multi-pass membrane protein</topology>
    </subcellularLocation>
</comment>
<dbReference type="RefSeq" id="WP_311613429.1">
    <property type="nucleotide sequence ID" value="NZ_JAVRFI010000016.1"/>
</dbReference>
<feature type="transmembrane region" description="Helical" evidence="5">
    <location>
        <begin position="105"/>
        <end position="123"/>
    </location>
</feature>
<sequence length="251" mass="26503">MDAIVFNVTTAGLMVLMFKAGMALIGPDTVSRRRLPWATVGLAVIAIGAVVTQLCWSGAMDTFDDDPSKSGWWRVVTAVFMQNGGVFGAAWNIATLVVVAALAEWFWGAPLMAGLFAAGILLPQHIDALFGESDRATTDPRNFAGSSGATYFLAATLAAALLLRAGSRDGARDGAAKERLLALAVPVAGLILWFAQSNGHGLVAAYGFVLGAVVRVLARPVIRPDRDLRRPPRMTMASLTALVGRRPRQAG</sequence>
<evidence type="ECO:0000256" key="4">
    <source>
        <dbReference type="ARBA" id="ARBA00023136"/>
    </source>
</evidence>
<evidence type="ECO:0000256" key="3">
    <source>
        <dbReference type="ARBA" id="ARBA00022989"/>
    </source>
</evidence>
<evidence type="ECO:0000256" key="5">
    <source>
        <dbReference type="SAM" id="Phobius"/>
    </source>
</evidence>
<keyword evidence="4 5" id="KW-0472">Membrane</keyword>
<feature type="transmembrane region" description="Helical" evidence="5">
    <location>
        <begin position="179"/>
        <end position="196"/>
    </location>
</feature>